<evidence type="ECO:0000313" key="1">
    <source>
        <dbReference type="EMBL" id="XCN99606.1"/>
    </source>
</evidence>
<sequence>MVPLCVAILALYLLSQCLSYSKWITSKWSTLIEWMVDWVDNHPRTVNLAPASISVYYLGPLPVLGWYGHKFHRSLYDSIVKRWLHYRALVRARVRFIAQQLEDWAKERGDVDGDEPEPYTGVMYFGEIPSDFGGQPGLLVTTPVEDRASDEDLVQQSSAAARVKYGLFERNSVNTKIVDRYIREYLVDRRMPRSRILRVAPVACEVYFRRTATDEACGVTPRGFR</sequence>
<proteinExistence type="predicted"/>
<protein>
    <submittedName>
        <fullName evidence="1">Replication-associated protein</fullName>
    </submittedName>
</protein>
<dbReference type="EMBL" id="PP996016">
    <property type="protein sequence ID" value="XCN99606.1"/>
    <property type="molecule type" value="Genomic_RNA"/>
</dbReference>
<reference evidence="1" key="1">
    <citation type="submission" date="2024-07" db="EMBL/GenBank/DDBJ databases">
        <title>Metagenomic identification of novel viruses for potential beneficial use in switchgrass (Panicum virgatum L.), a developing bioenergy feedstock.</title>
        <authorList>
            <person name="Maclot F."/>
            <person name="Cole E."/>
            <person name="Ryskamp M."/>
            <person name="Nakasato K."/>
            <person name="Malmstrom C.M."/>
        </authorList>
    </citation>
    <scope>NUCLEOTIDE SEQUENCE</scope>
    <source>
        <strain evidence="1">MI-01A</strain>
    </source>
</reference>
<accession>A0AAU8MH31</accession>
<name>A0AAU8MH31_9TOMB</name>
<organism evidence="1">
    <name type="scientific">Switchgrass umbra-like virus 1</name>
    <dbReference type="NCBI Taxonomy" id="3233123"/>
    <lineage>
        <taxon>Viruses</taxon>
        <taxon>Riboviria</taxon>
        <taxon>Orthornavirae</taxon>
        <taxon>Kitrinoviricota</taxon>
        <taxon>Tolucaviricetes</taxon>
        <taxon>Tolivirales</taxon>
        <taxon>Tombusviridae</taxon>
    </lineage>
</organism>